<comment type="caution">
    <text evidence="2">The sequence shown here is derived from an EMBL/GenBank/DDBJ whole genome shotgun (WGS) entry which is preliminary data.</text>
</comment>
<evidence type="ECO:0000313" key="3">
    <source>
        <dbReference type="Proteomes" id="UP000827284"/>
    </source>
</evidence>
<gene>
    <name evidence="2" type="ORF">EMPS_05185</name>
</gene>
<accession>A0A9P3HAN7</accession>
<dbReference type="EMBL" id="BQFW01000007">
    <property type="protein sequence ID" value="GJJ72827.1"/>
    <property type="molecule type" value="Genomic_DNA"/>
</dbReference>
<evidence type="ECO:0008006" key="4">
    <source>
        <dbReference type="Google" id="ProtNLM"/>
    </source>
</evidence>
<dbReference type="SUPFAM" id="SSF52047">
    <property type="entry name" value="RNI-like"/>
    <property type="match status" value="1"/>
</dbReference>
<reference evidence="2" key="2">
    <citation type="journal article" date="2022" name="Microbiol. Resour. Announc.">
        <title>Whole-Genome Sequence of Entomortierella parvispora E1425, a Mucoromycotan Fungus Associated with Burkholderiaceae-Related Endosymbiotic Bacteria.</title>
        <authorList>
            <person name="Herlambang A."/>
            <person name="Guo Y."/>
            <person name="Takashima Y."/>
            <person name="Narisawa K."/>
            <person name="Ohta H."/>
            <person name="Nishizawa T."/>
        </authorList>
    </citation>
    <scope>NUCLEOTIDE SEQUENCE</scope>
    <source>
        <strain evidence="2">E1425</strain>
    </source>
</reference>
<protein>
    <recommendedName>
        <fullName evidence="4">F-box domain-containing protein</fullName>
    </recommendedName>
</protein>
<dbReference type="OrthoDB" id="2432222at2759"/>
<reference evidence="2" key="1">
    <citation type="submission" date="2021-11" db="EMBL/GenBank/DDBJ databases">
        <authorList>
            <person name="Herlambang A."/>
            <person name="Guo Y."/>
            <person name="Takashima Y."/>
            <person name="Nishizawa T."/>
        </authorList>
    </citation>
    <scope>NUCLEOTIDE SEQUENCE</scope>
    <source>
        <strain evidence="2">E1425</strain>
    </source>
</reference>
<dbReference type="AlphaFoldDB" id="A0A9P3HAN7"/>
<name>A0A9P3HAN7_9FUNG</name>
<dbReference type="Proteomes" id="UP000827284">
    <property type="component" value="Unassembled WGS sequence"/>
</dbReference>
<dbReference type="Gene3D" id="3.80.10.10">
    <property type="entry name" value="Ribonuclease Inhibitor"/>
    <property type="match status" value="1"/>
</dbReference>
<organism evidence="2 3">
    <name type="scientific">Entomortierella parvispora</name>
    <dbReference type="NCBI Taxonomy" id="205924"/>
    <lineage>
        <taxon>Eukaryota</taxon>
        <taxon>Fungi</taxon>
        <taxon>Fungi incertae sedis</taxon>
        <taxon>Mucoromycota</taxon>
        <taxon>Mortierellomycotina</taxon>
        <taxon>Mortierellomycetes</taxon>
        <taxon>Mortierellales</taxon>
        <taxon>Mortierellaceae</taxon>
        <taxon>Entomortierella</taxon>
    </lineage>
</organism>
<evidence type="ECO:0000256" key="1">
    <source>
        <dbReference type="SAM" id="MobiDB-lite"/>
    </source>
</evidence>
<feature type="region of interest" description="Disordered" evidence="1">
    <location>
        <begin position="1"/>
        <end position="27"/>
    </location>
</feature>
<sequence>MLRHREIQPGQAPGQDTLQGAPDSPRRRPHPLAIPEILCLLAEFLDQQTTLDAMKVSRAWRTAFTPYLWKDAQMNMSMPEREPPYNTVLMNAHFVHTLRLRCKHTVALKHPILPFSLSNFPTCRNLSKLTIEIMDTNNNGTLFSLILQHSMFLTSVSLTAAVGPLENPSDLWNALVKCIHLRQLEYAGMRLTDPSEHMELYLMLWSRLDVLKLSGDWCAPGTLDNPVFIIPKGLDDPISEIPGSGRLRDLTIEGTHMHRDKMKAQAWMIKQCSATLTRLYWKPKSWLRAVEKASPMNYVFSLIAMGQCPNLETLLMPGLDYSLDIFTELVKKMRRLTEIDLAATNFGFWEWTTLQTLPWHMSAIRVLHLEGCLNMTGVIIQDMLCSLPSLESFKAGNLWDIDIIDDPRPWICKDLKELVLTIVFRTSPHPHRMIQSRLSSLLRLEICELNRPHDECFRMTLQSGLDRLGSLRRMRRFHVQAGKDAPWAMWKEEEVEWALKHWPFLEELSGVALTARAQQLLCRHRIRYAPTRFRS</sequence>
<proteinExistence type="predicted"/>
<evidence type="ECO:0000313" key="2">
    <source>
        <dbReference type="EMBL" id="GJJ72827.1"/>
    </source>
</evidence>
<dbReference type="InterPro" id="IPR032675">
    <property type="entry name" value="LRR_dom_sf"/>
</dbReference>
<keyword evidence="3" id="KW-1185">Reference proteome</keyword>